<dbReference type="Proteomes" id="UP001148838">
    <property type="component" value="Unassembled WGS sequence"/>
</dbReference>
<protein>
    <submittedName>
        <fullName evidence="2">Uncharacterized protein</fullName>
    </submittedName>
</protein>
<feature type="compositionally biased region" description="Acidic residues" evidence="1">
    <location>
        <begin position="107"/>
        <end position="116"/>
    </location>
</feature>
<gene>
    <name evidence="2" type="ORF">ANN_25725</name>
</gene>
<proteinExistence type="predicted"/>
<comment type="caution">
    <text evidence="2">The sequence shown here is derived from an EMBL/GenBank/DDBJ whole genome shotgun (WGS) entry which is preliminary data.</text>
</comment>
<evidence type="ECO:0000313" key="3">
    <source>
        <dbReference type="Proteomes" id="UP001148838"/>
    </source>
</evidence>
<accession>A0ABQ8S4D3</accession>
<evidence type="ECO:0000313" key="2">
    <source>
        <dbReference type="EMBL" id="KAJ4428732.1"/>
    </source>
</evidence>
<feature type="region of interest" description="Disordered" evidence="1">
    <location>
        <begin position="96"/>
        <end position="116"/>
    </location>
</feature>
<evidence type="ECO:0000256" key="1">
    <source>
        <dbReference type="SAM" id="MobiDB-lite"/>
    </source>
</evidence>
<reference evidence="2 3" key="1">
    <citation type="journal article" date="2022" name="Allergy">
        <title>Genome assembly and annotation of Periplaneta americana reveal a comprehensive cockroach allergen profile.</title>
        <authorList>
            <person name="Wang L."/>
            <person name="Xiong Q."/>
            <person name="Saelim N."/>
            <person name="Wang L."/>
            <person name="Nong W."/>
            <person name="Wan A.T."/>
            <person name="Shi M."/>
            <person name="Liu X."/>
            <person name="Cao Q."/>
            <person name="Hui J.H.L."/>
            <person name="Sookrung N."/>
            <person name="Leung T.F."/>
            <person name="Tungtrongchitr A."/>
            <person name="Tsui S.K.W."/>
        </authorList>
    </citation>
    <scope>NUCLEOTIDE SEQUENCE [LARGE SCALE GENOMIC DNA]</scope>
    <source>
        <strain evidence="2">PWHHKU_190912</strain>
    </source>
</reference>
<organism evidence="2 3">
    <name type="scientific">Periplaneta americana</name>
    <name type="common">American cockroach</name>
    <name type="synonym">Blatta americana</name>
    <dbReference type="NCBI Taxonomy" id="6978"/>
    <lineage>
        <taxon>Eukaryota</taxon>
        <taxon>Metazoa</taxon>
        <taxon>Ecdysozoa</taxon>
        <taxon>Arthropoda</taxon>
        <taxon>Hexapoda</taxon>
        <taxon>Insecta</taxon>
        <taxon>Pterygota</taxon>
        <taxon>Neoptera</taxon>
        <taxon>Polyneoptera</taxon>
        <taxon>Dictyoptera</taxon>
        <taxon>Blattodea</taxon>
        <taxon>Blattoidea</taxon>
        <taxon>Blattidae</taxon>
        <taxon>Blattinae</taxon>
        <taxon>Periplaneta</taxon>
    </lineage>
</organism>
<sequence length="127" mass="15322">MRCQERYPRELAIYLPDYSAEGLEKVSVPYTGFFDSRLDDKSFSVIQKNSPDNATDFRLCKYDLEREFRRQQNDVKAHLNAIDLARDRTRNLGHRRPALYQRVNQVDDADDDYDDDDDDDYYYYYRH</sequence>
<name>A0ABQ8S4D3_PERAM</name>
<dbReference type="EMBL" id="JAJSOF020000036">
    <property type="protein sequence ID" value="KAJ4428732.1"/>
    <property type="molecule type" value="Genomic_DNA"/>
</dbReference>
<keyword evidence="3" id="KW-1185">Reference proteome</keyword>